<dbReference type="InterPro" id="IPR026113">
    <property type="entry name" value="METTL2/6/8-like"/>
</dbReference>
<evidence type="ECO:0000256" key="1">
    <source>
        <dbReference type="ARBA" id="ARBA00009725"/>
    </source>
</evidence>
<comment type="similarity">
    <text evidence="1">Belongs to the methyltransferase superfamily. METL family.</text>
</comment>
<sequence>MAAAPAEETKKIQIYSSSSSSSARKVTPFWKEKYEKDAKKYWDLFYKRHKDKFFKDRHYFDKEWGRYFKAREGEKLVVLEVGCGAGNSIFPLLSTYQGIFIHACDFSPRAIELVKAHKDFSCDQINAFVCDITLHNLNDMIPSSSVDIVTMVFVLSAVAPEKMTLVLQNIRKVLKPNGYVLFRDYATGDLAQERLTCKEQKISENFYVRGDGTRAYYFPEDFLTSLFTENGFHALEVGVCNKQVENRSLELVMNRRWIQAVYSASLPNYSDLSTKLEEVTDDHGTSKISTEDSRVHDEIDISDSIAQMFDVLPSNDVVVEIKLRGYVFRIKGLSKEYQHTCKSTGLILWESAHLMSNLLAENPSIVAGKRVLELGCGSAGICSMVSVPFAELLVATDGDTAALDLLNQNVASNLEPSLSEKMVIKRLIWGDKEDMAVIKDLGGFDVIIGTDVTYYPEAILPLFKTARELILNRDDGEKKSVLILCYIQRRADEGSIMSAASHFGFKLVDRWANGTSLDDGIISSWFSSGAACGTEFKNTPLIILYFEA</sequence>
<organism evidence="6 7">
    <name type="scientific">Iris pallida</name>
    <name type="common">Sweet iris</name>
    <dbReference type="NCBI Taxonomy" id="29817"/>
    <lineage>
        <taxon>Eukaryota</taxon>
        <taxon>Viridiplantae</taxon>
        <taxon>Streptophyta</taxon>
        <taxon>Embryophyta</taxon>
        <taxon>Tracheophyta</taxon>
        <taxon>Spermatophyta</taxon>
        <taxon>Magnoliopsida</taxon>
        <taxon>Liliopsida</taxon>
        <taxon>Asparagales</taxon>
        <taxon>Iridaceae</taxon>
        <taxon>Iridoideae</taxon>
        <taxon>Irideae</taxon>
        <taxon>Iris</taxon>
    </lineage>
</organism>
<evidence type="ECO:0000313" key="7">
    <source>
        <dbReference type="Proteomes" id="UP001140949"/>
    </source>
</evidence>
<feature type="region of interest" description="Disordered" evidence="4">
    <location>
        <begin position="1"/>
        <end position="20"/>
    </location>
</feature>
<evidence type="ECO:0000256" key="3">
    <source>
        <dbReference type="ARBA" id="ARBA00022679"/>
    </source>
</evidence>
<proteinExistence type="inferred from homology"/>
<keyword evidence="3" id="KW-0808">Transferase</keyword>
<dbReference type="SUPFAM" id="SSF53335">
    <property type="entry name" value="S-adenosyl-L-methionine-dependent methyltransferases"/>
    <property type="match status" value="2"/>
</dbReference>
<dbReference type="CDD" id="cd02440">
    <property type="entry name" value="AdoMet_MTases"/>
    <property type="match status" value="2"/>
</dbReference>
<dbReference type="PANTHER" id="PTHR22809">
    <property type="entry name" value="METHYLTRANSFERASE-RELATED"/>
    <property type="match status" value="1"/>
</dbReference>
<name>A0AAX6IGA0_IRIPA</name>
<dbReference type="Pfam" id="PF08242">
    <property type="entry name" value="Methyltransf_12"/>
    <property type="match status" value="1"/>
</dbReference>
<protein>
    <recommendedName>
        <fullName evidence="5">Methyltransferase type 12 domain-containing protein</fullName>
    </recommendedName>
</protein>
<evidence type="ECO:0000313" key="6">
    <source>
        <dbReference type="EMBL" id="KAJ6851963.1"/>
    </source>
</evidence>
<dbReference type="Pfam" id="PF10294">
    <property type="entry name" value="Methyltransf_16"/>
    <property type="match status" value="1"/>
</dbReference>
<dbReference type="InterPro" id="IPR019410">
    <property type="entry name" value="Methyltransf_16"/>
</dbReference>
<dbReference type="InterPro" id="IPR029063">
    <property type="entry name" value="SAM-dependent_MTases_sf"/>
</dbReference>
<evidence type="ECO:0000256" key="4">
    <source>
        <dbReference type="SAM" id="MobiDB-lite"/>
    </source>
</evidence>
<dbReference type="EMBL" id="JANAVB010001997">
    <property type="protein sequence ID" value="KAJ6851963.1"/>
    <property type="molecule type" value="Genomic_DNA"/>
</dbReference>
<gene>
    <name evidence="6" type="ORF">M6B38_257100</name>
</gene>
<comment type="caution">
    <text evidence="6">The sequence shown here is derived from an EMBL/GenBank/DDBJ whole genome shotgun (WGS) entry which is preliminary data.</text>
</comment>
<dbReference type="Gene3D" id="3.40.50.150">
    <property type="entry name" value="Vaccinia Virus protein VP39"/>
    <property type="match status" value="2"/>
</dbReference>
<dbReference type="Proteomes" id="UP001140949">
    <property type="component" value="Unassembled WGS sequence"/>
</dbReference>
<dbReference type="GO" id="GO:0008173">
    <property type="term" value="F:RNA methyltransferase activity"/>
    <property type="evidence" value="ECO:0007669"/>
    <property type="project" value="UniProtKB-ARBA"/>
</dbReference>
<dbReference type="GO" id="GO:0008757">
    <property type="term" value="F:S-adenosylmethionine-dependent methyltransferase activity"/>
    <property type="evidence" value="ECO:0007669"/>
    <property type="project" value="UniProtKB-ARBA"/>
</dbReference>
<keyword evidence="7" id="KW-1185">Reference proteome</keyword>
<evidence type="ECO:0000259" key="5">
    <source>
        <dbReference type="Pfam" id="PF08242"/>
    </source>
</evidence>
<dbReference type="PANTHER" id="PTHR22809:SF5">
    <property type="entry name" value="TRNA N(3)-METHYLCYTIDINE METHYLTRANSFERASE METTL6"/>
    <property type="match status" value="1"/>
</dbReference>
<evidence type="ECO:0000256" key="2">
    <source>
        <dbReference type="ARBA" id="ARBA00022603"/>
    </source>
</evidence>
<accession>A0AAX6IGA0</accession>
<dbReference type="GO" id="GO:0032259">
    <property type="term" value="P:methylation"/>
    <property type="evidence" value="ECO:0007669"/>
    <property type="project" value="UniProtKB-KW"/>
</dbReference>
<feature type="domain" description="Methyltransferase type 12" evidence="5">
    <location>
        <begin position="79"/>
        <end position="179"/>
    </location>
</feature>
<reference evidence="6" key="2">
    <citation type="submission" date="2023-04" db="EMBL/GenBank/DDBJ databases">
        <authorList>
            <person name="Bruccoleri R.E."/>
            <person name="Oakeley E.J."/>
            <person name="Faust A.-M."/>
            <person name="Dessus-Babus S."/>
            <person name="Altorfer M."/>
            <person name="Burckhardt D."/>
            <person name="Oertli M."/>
            <person name="Naumann U."/>
            <person name="Petersen F."/>
            <person name="Wong J."/>
        </authorList>
    </citation>
    <scope>NUCLEOTIDE SEQUENCE</scope>
    <source>
        <strain evidence="6">GSM-AAB239-AS_SAM_17_03QT</strain>
        <tissue evidence="6">Leaf</tissue>
    </source>
</reference>
<keyword evidence="2" id="KW-0489">Methyltransferase</keyword>
<dbReference type="InterPro" id="IPR013217">
    <property type="entry name" value="Methyltransf_12"/>
</dbReference>
<dbReference type="AlphaFoldDB" id="A0AAX6IGA0"/>
<reference evidence="6" key="1">
    <citation type="journal article" date="2023" name="GigaByte">
        <title>Genome assembly of the bearded iris, Iris pallida Lam.</title>
        <authorList>
            <person name="Bruccoleri R.E."/>
            <person name="Oakeley E.J."/>
            <person name="Faust A.M.E."/>
            <person name="Altorfer M."/>
            <person name="Dessus-Babus S."/>
            <person name="Burckhardt D."/>
            <person name="Oertli M."/>
            <person name="Naumann U."/>
            <person name="Petersen F."/>
            <person name="Wong J."/>
        </authorList>
    </citation>
    <scope>NUCLEOTIDE SEQUENCE</scope>
    <source>
        <strain evidence="6">GSM-AAB239-AS_SAM_17_03QT</strain>
    </source>
</reference>